<sequence>MGFEYKIKADFTTGQIQEIAGLLERNPYFEKKYSFQGKENRQFRHPENKGQMPNLIVIFEIDGIYICQFAASFLWTGLEVLKSYLDSNGITYIITDYQE</sequence>
<evidence type="ECO:0000313" key="1">
    <source>
        <dbReference type="EMBL" id="SDO55167.1"/>
    </source>
</evidence>
<organism evidence="1 2">
    <name type="scientific">Pedobacter steynii</name>
    <dbReference type="NCBI Taxonomy" id="430522"/>
    <lineage>
        <taxon>Bacteria</taxon>
        <taxon>Pseudomonadati</taxon>
        <taxon>Bacteroidota</taxon>
        <taxon>Sphingobacteriia</taxon>
        <taxon>Sphingobacteriales</taxon>
        <taxon>Sphingobacteriaceae</taxon>
        <taxon>Pedobacter</taxon>
    </lineage>
</organism>
<dbReference type="OrthoDB" id="1262486at2"/>
<name>A0A1H0KGX0_9SPHI</name>
<dbReference type="AlphaFoldDB" id="A0A1H0KGX0"/>
<reference evidence="2" key="1">
    <citation type="submission" date="2016-10" db="EMBL/GenBank/DDBJ databases">
        <authorList>
            <person name="Varghese N."/>
            <person name="Submissions S."/>
        </authorList>
    </citation>
    <scope>NUCLEOTIDE SEQUENCE [LARGE SCALE GENOMIC DNA]</scope>
    <source>
        <strain evidence="2">DSM 19110</strain>
    </source>
</reference>
<proteinExistence type="predicted"/>
<keyword evidence="2" id="KW-1185">Reference proteome</keyword>
<dbReference type="EMBL" id="FNGY01000016">
    <property type="protein sequence ID" value="SDO55167.1"/>
    <property type="molecule type" value="Genomic_DNA"/>
</dbReference>
<accession>A0A1H0KGX0</accession>
<evidence type="ECO:0000313" key="2">
    <source>
        <dbReference type="Proteomes" id="UP000183200"/>
    </source>
</evidence>
<dbReference type="Proteomes" id="UP000183200">
    <property type="component" value="Unassembled WGS sequence"/>
</dbReference>
<gene>
    <name evidence="1" type="ORF">SAMN05421820_11651</name>
</gene>
<dbReference type="RefSeq" id="WP_074612744.1">
    <property type="nucleotide sequence ID" value="NZ_FNGY01000016.1"/>
</dbReference>
<protein>
    <submittedName>
        <fullName evidence="1">Uncharacterized protein</fullName>
    </submittedName>
</protein>